<gene>
    <name evidence="1" type="ORF">B296_00032351</name>
</gene>
<accession>A0A426Z7H0</accession>
<sequence>MTGSRRGKQETLLATRIRVSKPIFRYESLDAPPLSPLRPLFFLNATMTPGRRGRQRRLRNCNGYRSRRTEMTIINEMATRISFYINAHKFA</sequence>
<evidence type="ECO:0000313" key="2">
    <source>
        <dbReference type="Proteomes" id="UP000287651"/>
    </source>
</evidence>
<organism evidence="1 2">
    <name type="scientific">Ensete ventricosum</name>
    <name type="common">Abyssinian banana</name>
    <name type="synonym">Musa ensete</name>
    <dbReference type="NCBI Taxonomy" id="4639"/>
    <lineage>
        <taxon>Eukaryota</taxon>
        <taxon>Viridiplantae</taxon>
        <taxon>Streptophyta</taxon>
        <taxon>Embryophyta</taxon>
        <taxon>Tracheophyta</taxon>
        <taxon>Spermatophyta</taxon>
        <taxon>Magnoliopsida</taxon>
        <taxon>Liliopsida</taxon>
        <taxon>Zingiberales</taxon>
        <taxon>Musaceae</taxon>
        <taxon>Ensete</taxon>
    </lineage>
</organism>
<name>A0A426Z7H0_ENSVE</name>
<comment type="caution">
    <text evidence="1">The sequence shown here is derived from an EMBL/GenBank/DDBJ whole genome shotgun (WGS) entry which is preliminary data.</text>
</comment>
<evidence type="ECO:0000313" key="1">
    <source>
        <dbReference type="EMBL" id="RRT59863.1"/>
    </source>
</evidence>
<dbReference type="Proteomes" id="UP000287651">
    <property type="component" value="Unassembled WGS sequence"/>
</dbReference>
<dbReference type="AlphaFoldDB" id="A0A426Z7H0"/>
<protein>
    <submittedName>
        <fullName evidence="1">Uncharacterized protein</fullName>
    </submittedName>
</protein>
<proteinExistence type="predicted"/>
<reference evidence="1 2" key="1">
    <citation type="journal article" date="2014" name="Agronomy (Basel)">
        <title>A Draft Genome Sequence for Ensete ventricosum, the Drought-Tolerant Tree Against Hunger.</title>
        <authorList>
            <person name="Harrison J."/>
            <person name="Moore K.A."/>
            <person name="Paszkiewicz K."/>
            <person name="Jones T."/>
            <person name="Grant M."/>
            <person name="Ambacheew D."/>
            <person name="Muzemil S."/>
            <person name="Studholme D.J."/>
        </authorList>
    </citation>
    <scope>NUCLEOTIDE SEQUENCE [LARGE SCALE GENOMIC DNA]</scope>
</reference>
<dbReference type="EMBL" id="AMZH03008034">
    <property type="protein sequence ID" value="RRT59863.1"/>
    <property type="molecule type" value="Genomic_DNA"/>
</dbReference>